<gene>
    <name evidence="1" type="ORF">H6A12_07960</name>
</gene>
<dbReference type="AlphaFoldDB" id="A0A939BE99"/>
<reference evidence="1" key="1">
    <citation type="submission" date="2020-08" db="EMBL/GenBank/DDBJ databases">
        <authorList>
            <person name="Cejkova D."/>
            <person name="Kubasova T."/>
            <person name="Jahodarova E."/>
            <person name="Rychlik I."/>
        </authorList>
    </citation>
    <scope>NUCLEOTIDE SEQUENCE</scope>
    <source>
        <strain evidence="1">An559</strain>
    </source>
</reference>
<sequence length="139" mass="15433">MKKEVFISIRGVQHIGEEEDVTELFTQGTFYHKNGSFYIAYEESETTGFAGSRTTLKVDPKGRITLFRNGAVRSHLIIMPGERNIGHYGMAEGDLMIGVSAKAVDSTLTEHGGDLHFSYSLDVNSSLLSENEVFINIKE</sequence>
<comment type="caution">
    <text evidence="1">The sequence shown here is derived from an EMBL/GenBank/DDBJ whole genome shotgun (WGS) entry which is preliminary data.</text>
</comment>
<protein>
    <submittedName>
        <fullName evidence="1">DUF1934 domain-containing protein</fullName>
    </submittedName>
</protein>
<dbReference type="Pfam" id="PF09148">
    <property type="entry name" value="DUF1934"/>
    <property type="match status" value="1"/>
</dbReference>
<dbReference type="SUPFAM" id="SSF50814">
    <property type="entry name" value="Lipocalins"/>
    <property type="match status" value="1"/>
</dbReference>
<reference evidence="1" key="2">
    <citation type="journal article" date="2021" name="Sci. Rep.">
        <title>The distribution of antibiotic resistance genes in chicken gut microbiota commensals.</title>
        <authorList>
            <person name="Juricova H."/>
            <person name="Matiasovicova J."/>
            <person name="Kubasova T."/>
            <person name="Cejkova D."/>
            <person name="Rychlik I."/>
        </authorList>
    </citation>
    <scope>NUCLEOTIDE SEQUENCE</scope>
    <source>
        <strain evidence="1">An559</strain>
    </source>
</reference>
<dbReference type="InterPro" id="IPR015231">
    <property type="entry name" value="DUF1934"/>
</dbReference>
<dbReference type="EMBL" id="JACJKY010000011">
    <property type="protein sequence ID" value="MBM6921085.1"/>
    <property type="molecule type" value="Genomic_DNA"/>
</dbReference>
<proteinExistence type="predicted"/>
<dbReference type="RefSeq" id="WP_204446660.1">
    <property type="nucleotide sequence ID" value="NZ_JACJKY010000011.1"/>
</dbReference>
<dbReference type="InterPro" id="IPR012674">
    <property type="entry name" value="Calycin"/>
</dbReference>
<accession>A0A939BE99</accession>
<dbReference type="Proteomes" id="UP000774750">
    <property type="component" value="Unassembled WGS sequence"/>
</dbReference>
<evidence type="ECO:0000313" key="1">
    <source>
        <dbReference type="EMBL" id="MBM6921085.1"/>
    </source>
</evidence>
<dbReference type="Gene3D" id="2.40.128.20">
    <property type="match status" value="1"/>
</dbReference>
<name>A0A939BE99_9FIRM</name>
<keyword evidence="2" id="KW-1185">Reference proteome</keyword>
<evidence type="ECO:0000313" key="2">
    <source>
        <dbReference type="Proteomes" id="UP000774750"/>
    </source>
</evidence>
<organism evidence="1 2">
    <name type="scientific">Merdimmobilis hominis</name>
    <dbReference type="NCBI Taxonomy" id="2897707"/>
    <lineage>
        <taxon>Bacteria</taxon>
        <taxon>Bacillati</taxon>
        <taxon>Bacillota</taxon>
        <taxon>Clostridia</taxon>
        <taxon>Eubacteriales</taxon>
        <taxon>Oscillospiraceae</taxon>
        <taxon>Merdimmobilis</taxon>
    </lineage>
</organism>